<feature type="domain" description="Prokaryotic-type class I peptide chain release factors" evidence="2">
    <location>
        <begin position="121"/>
        <end position="137"/>
    </location>
</feature>
<sequence length="211" mass="23916">MKLIQFSAGQGPSECALAVKLGVRRFIEDAEKLGLRVDIVEQEAGEIKGTFKSVLLMLKTDDVNTAQQQCLEQWQGSIQWICRSPYRPKHGRKNWFFNVVLWESDESQPLNTSDVEIKTCRSSGAGGQHVNTTDSAVQLLHKPTGLSVKVQTERSQHQNKRLAFALLNHKIKALESQQSEALKGNLRLQHHQVERGQAVRVFEGERFRERS</sequence>
<comment type="similarity">
    <text evidence="1">Belongs to the prokaryotic/mitochondrial release factor family.</text>
</comment>
<name>A0ABV7HLH5_9GAMM</name>
<evidence type="ECO:0000313" key="4">
    <source>
        <dbReference type="Proteomes" id="UP001595476"/>
    </source>
</evidence>
<dbReference type="SUPFAM" id="SSF75620">
    <property type="entry name" value="Release factor"/>
    <property type="match status" value="1"/>
</dbReference>
<dbReference type="Pfam" id="PF00472">
    <property type="entry name" value="RF-1"/>
    <property type="match status" value="1"/>
</dbReference>
<protein>
    <submittedName>
        <fullName evidence="3">Peptide chain release factor H</fullName>
    </submittedName>
</protein>
<keyword evidence="4" id="KW-1185">Reference proteome</keyword>
<dbReference type="Proteomes" id="UP001595476">
    <property type="component" value="Unassembled WGS sequence"/>
</dbReference>
<evidence type="ECO:0000256" key="1">
    <source>
        <dbReference type="ARBA" id="ARBA00010835"/>
    </source>
</evidence>
<comment type="caution">
    <text evidence="3">The sequence shown here is derived from an EMBL/GenBank/DDBJ whole genome shotgun (WGS) entry which is preliminary data.</text>
</comment>
<dbReference type="RefSeq" id="WP_386723378.1">
    <property type="nucleotide sequence ID" value="NZ_JBHRSZ010000009.1"/>
</dbReference>
<evidence type="ECO:0000259" key="2">
    <source>
        <dbReference type="PROSITE" id="PS00745"/>
    </source>
</evidence>
<dbReference type="Gene3D" id="3.30.70.1660">
    <property type="match status" value="1"/>
</dbReference>
<dbReference type="PROSITE" id="PS00745">
    <property type="entry name" value="RF_PROK_I"/>
    <property type="match status" value="1"/>
</dbReference>
<proteinExistence type="inferred from homology"/>
<dbReference type="InterPro" id="IPR017509">
    <property type="entry name" value="PrfH"/>
</dbReference>
<dbReference type="InterPro" id="IPR000352">
    <property type="entry name" value="Pep_chain_release_fac_I"/>
</dbReference>
<dbReference type="Gene3D" id="3.30.160.20">
    <property type="match status" value="1"/>
</dbReference>
<dbReference type="PANTHER" id="PTHR43804">
    <property type="entry name" value="LD18447P"/>
    <property type="match status" value="1"/>
</dbReference>
<organism evidence="3 4">
    <name type="scientific">Litoribrevibacter euphylliae</name>
    <dbReference type="NCBI Taxonomy" id="1834034"/>
    <lineage>
        <taxon>Bacteria</taxon>
        <taxon>Pseudomonadati</taxon>
        <taxon>Pseudomonadota</taxon>
        <taxon>Gammaproteobacteria</taxon>
        <taxon>Oceanospirillales</taxon>
        <taxon>Oceanospirillaceae</taxon>
        <taxon>Litoribrevibacter</taxon>
    </lineage>
</organism>
<dbReference type="NCBIfam" id="TIGR03072">
    <property type="entry name" value="release_prfH"/>
    <property type="match status" value="1"/>
</dbReference>
<dbReference type="PANTHER" id="PTHR43804:SF9">
    <property type="entry name" value="PEPTIDE CHAIN RELEASE FACTOR HOMOLOG-RELATED"/>
    <property type="match status" value="1"/>
</dbReference>
<accession>A0ABV7HLH5</accession>
<dbReference type="InterPro" id="IPR050057">
    <property type="entry name" value="Prokaryotic/Mito_RF"/>
</dbReference>
<evidence type="ECO:0000313" key="3">
    <source>
        <dbReference type="EMBL" id="MFC3153458.1"/>
    </source>
</evidence>
<reference evidence="4" key="1">
    <citation type="journal article" date="2019" name="Int. J. Syst. Evol. Microbiol.">
        <title>The Global Catalogue of Microorganisms (GCM) 10K type strain sequencing project: providing services to taxonomists for standard genome sequencing and annotation.</title>
        <authorList>
            <consortium name="The Broad Institute Genomics Platform"/>
            <consortium name="The Broad Institute Genome Sequencing Center for Infectious Disease"/>
            <person name="Wu L."/>
            <person name="Ma J."/>
        </authorList>
    </citation>
    <scope>NUCLEOTIDE SEQUENCE [LARGE SCALE GENOMIC DNA]</scope>
    <source>
        <strain evidence="4">KCTC 52438</strain>
    </source>
</reference>
<dbReference type="InterPro" id="IPR045853">
    <property type="entry name" value="Pep_chain_release_fac_I_sf"/>
</dbReference>
<dbReference type="EMBL" id="JBHRSZ010000009">
    <property type="protein sequence ID" value="MFC3153458.1"/>
    <property type="molecule type" value="Genomic_DNA"/>
</dbReference>
<gene>
    <name evidence="3" type="primary">prfH</name>
    <name evidence="3" type="ORF">ACFOEK_20625</name>
</gene>